<organism evidence="3 4">
    <name type="scientific">Stegodyphus mimosarum</name>
    <name type="common">African social velvet spider</name>
    <dbReference type="NCBI Taxonomy" id="407821"/>
    <lineage>
        <taxon>Eukaryota</taxon>
        <taxon>Metazoa</taxon>
        <taxon>Ecdysozoa</taxon>
        <taxon>Arthropoda</taxon>
        <taxon>Chelicerata</taxon>
        <taxon>Arachnida</taxon>
        <taxon>Araneae</taxon>
        <taxon>Araneomorphae</taxon>
        <taxon>Entelegynae</taxon>
        <taxon>Eresoidea</taxon>
        <taxon>Eresidae</taxon>
        <taxon>Stegodyphus</taxon>
    </lineage>
</organism>
<dbReference type="Proteomes" id="UP000054359">
    <property type="component" value="Unassembled WGS sequence"/>
</dbReference>
<evidence type="ECO:0000313" key="3">
    <source>
        <dbReference type="EMBL" id="KFM58125.1"/>
    </source>
</evidence>
<dbReference type="InterPro" id="IPR035892">
    <property type="entry name" value="C2_domain_sf"/>
</dbReference>
<accession>A0A087SZ36</accession>
<feature type="non-terminal residue" evidence="3">
    <location>
        <position position="508"/>
    </location>
</feature>
<dbReference type="OrthoDB" id="10259057at2759"/>
<dbReference type="PROSITE" id="PS50004">
    <property type="entry name" value="C2"/>
    <property type="match status" value="2"/>
</dbReference>
<sequence length="508" mass="56336">MVPLPVSSKEGDSRDLSTALNSAQRINSADVESISRSYAVSAHAVAHARTSESRASSYALSSINGLPNISSDDLDPKSTIGHNVTIEVLPTQSPPTENFPIYAIIIIAIVLFIMTTTFLYFLCRCMAKRKKRENQLATMTPKVSDPRMAGVRANQPIQFVVPTTIIVSENTEDSVSETDYSSSGTKTLPIILDNRRKRTMAGFNINPEDLQRGLYVGVNEASGKRSFLGDLGKVGFSLSYNLLRNQLTVKLIGATGLPCLFLKTTANPCAKLVLLPDRTTKYMSKVQRNTMNPVFNETFTFSVRRDDLNDKKLKISIWDYDRFSRKCLIGQVTYSIKDSGLTNSLGNEMCTGDLWVDLKQDSSTHHSASGEMLFSLCYNPDTANLTLSVLKVRGLNMQQEKGKEASIYVKVTLYVRRKLVRTKKTPSKRKAPEVEFNDTFNIHVPQMAIGEVDMLVTLCEKSQGLGSKRILGRTQVGGNCLCDQGLQHWQDMLTSPKSTCAQWHMLCG</sequence>
<dbReference type="Pfam" id="PF00168">
    <property type="entry name" value="C2"/>
    <property type="match status" value="2"/>
</dbReference>
<keyword evidence="1" id="KW-1133">Transmembrane helix</keyword>
<dbReference type="SMART" id="SM00239">
    <property type="entry name" value="C2"/>
    <property type="match status" value="2"/>
</dbReference>
<feature type="transmembrane region" description="Helical" evidence="1">
    <location>
        <begin position="99"/>
        <end position="122"/>
    </location>
</feature>
<name>A0A087SZ36_STEMI</name>
<dbReference type="SUPFAM" id="SSF49562">
    <property type="entry name" value="C2 domain (Calcium/lipid-binding domain, CaLB)"/>
    <property type="match status" value="2"/>
</dbReference>
<dbReference type="PANTHER" id="PTHR10024">
    <property type="entry name" value="SYNAPTOTAGMIN"/>
    <property type="match status" value="1"/>
</dbReference>
<keyword evidence="4" id="KW-1185">Reference proteome</keyword>
<feature type="domain" description="C2" evidence="2">
    <location>
        <begin position="230"/>
        <end position="356"/>
    </location>
</feature>
<evidence type="ECO:0000259" key="2">
    <source>
        <dbReference type="PROSITE" id="PS50004"/>
    </source>
</evidence>
<keyword evidence="1" id="KW-0812">Transmembrane</keyword>
<gene>
    <name evidence="3" type="ORF">X975_18980</name>
</gene>
<dbReference type="CDD" id="cd00276">
    <property type="entry name" value="C2B_Synaptotagmin"/>
    <property type="match status" value="1"/>
</dbReference>
<feature type="domain" description="C2" evidence="2">
    <location>
        <begin position="368"/>
        <end position="504"/>
    </location>
</feature>
<dbReference type="InterPro" id="IPR000008">
    <property type="entry name" value="C2_dom"/>
</dbReference>
<proteinExistence type="predicted"/>
<dbReference type="EMBL" id="KK112620">
    <property type="protein sequence ID" value="KFM58125.1"/>
    <property type="molecule type" value="Genomic_DNA"/>
</dbReference>
<dbReference type="OMA" id="TCAQWHL"/>
<dbReference type="Gene3D" id="2.60.40.150">
    <property type="entry name" value="C2 domain"/>
    <property type="match status" value="2"/>
</dbReference>
<protein>
    <submittedName>
        <fullName evidence="3">Synaptotagmin-9</fullName>
    </submittedName>
</protein>
<evidence type="ECO:0000313" key="4">
    <source>
        <dbReference type="Proteomes" id="UP000054359"/>
    </source>
</evidence>
<reference evidence="3 4" key="1">
    <citation type="submission" date="2013-11" db="EMBL/GenBank/DDBJ databases">
        <title>Genome sequencing of Stegodyphus mimosarum.</title>
        <authorList>
            <person name="Bechsgaard J."/>
        </authorList>
    </citation>
    <scope>NUCLEOTIDE SEQUENCE [LARGE SCALE GENOMIC DNA]</scope>
</reference>
<dbReference type="AlphaFoldDB" id="A0A087SZ36"/>
<keyword evidence="1" id="KW-0472">Membrane</keyword>
<evidence type="ECO:0000256" key="1">
    <source>
        <dbReference type="SAM" id="Phobius"/>
    </source>
</evidence>
<dbReference type="STRING" id="407821.A0A087SZ36"/>